<dbReference type="AlphaFoldDB" id="A0A381Z4L9"/>
<reference evidence="1" key="1">
    <citation type="submission" date="2018-05" db="EMBL/GenBank/DDBJ databases">
        <authorList>
            <person name="Lanie J.A."/>
            <person name="Ng W.-L."/>
            <person name="Kazmierczak K.M."/>
            <person name="Andrzejewski T.M."/>
            <person name="Davidsen T.M."/>
            <person name="Wayne K.J."/>
            <person name="Tettelin H."/>
            <person name="Glass J.I."/>
            <person name="Rusch D."/>
            <person name="Podicherti R."/>
            <person name="Tsui H.-C.T."/>
            <person name="Winkler M.E."/>
        </authorList>
    </citation>
    <scope>NUCLEOTIDE SEQUENCE</scope>
</reference>
<accession>A0A381Z4L9</accession>
<dbReference type="EMBL" id="UINC01019911">
    <property type="protein sequence ID" value="SVA84129.1"/>
    <property type="molecule type" value="Genomic_DNA"/>
</dbReference>
<protein>
    <submittedName>
        <fullName evidence="1">Uncharacterized protein</fullName>
    </submittedName>
</protein>
<evidence type="ECO:0000313" key="1">
    <source>
        <dbReference type="EMBL" id="SVA84129.1"/>
    </source>
</evidence>
<dbReference type="PROSITE" id="PS51257">
    <property type="entry name" value="PROKAR_LIPOPROTEIN"/>
    <property type="match status" value="1"/>
</dbReference>
<gene>
    <name evidence="1" type="ORF">METZ01_LOCUS136983</name>
</gene>
<organism evidence="1">
    <name type="scientific">marine metagenome</name>
    <dbReference type="NCBI Taxonomy" id="408172"/>
    <lineage>
        <taxon>unclassified sequences</taxon>
        <taxon>metagenomes</taxon>
        <taxon>ecological metagenomes</taxon>
    </lineage>
</organism>
<proteinExistence type="predicted"/>
<feature type="non-terminal residue" evidence="1">
    <location>
        <position position="65"/>
    </location>
</feature>
<name>A0A381Z4L9_9ZZZZ</name>
<sequence>MMKKMSRCTTSVRGRRYFVLVLLVSVLSSGCGYALAGRGSFLPDYVETIGIPLFENNTAFFEMEQ</sequence>